<dbReference type="Gene3D" id="1.20.120.30">
    <property type="entry name" value="Aspartate receptor, ligand-binding domain"/>
    <property type="match status" value="1"/>
</dbReference>
<keyword evidence="1" id="KW-0418">Kinase</keyword>
<dbReference type="AlphaFoldDB" id="A0A5C8JEY7"/>
<reference evidence="1 2" key="1">
    <citation type="submission" date="2019-08" db="EMBL/GenBank/DDBJ databases">
        <authorList>
            <person name="Shi S."/>
        </authorList>
    </citation>
    <scope>NUCLEOTIDE SEQUENCE [LARGE SCALE GENOMIC DNA]</scope>
    <source>
        <strain evidence="1 2">GY10130</strain>
    </source>
</reference>
<evidence type="ECO:0000313" key="1">
    <source>
        <dbReference type="EMBL" id="TXK36860.1"/>
    </source>
</evidence>
<proteinExistence type="predicted"/>
<dbReference type="Proteomes" id="UP000321926">
    <property type="component" value="Unassembled WGS sequence"/>
</dbReference>
<dbReference type="EMBL" id="VRTY01000069">
    <property type="protein sequence ID" value="TXK36860.1"/>
    <property type="molecule type" value="Genomic_DNA"/>
</dbReference>
<dbReference type="OrthoDB" id="882529at2"/>
<protein>
    <submittedName>
        <fullName evidence="1">Histidine kinase</fullName>
    </submittedName>
</protein>
<accession>A0A5C8JEY7</accession>
<evidence type="ECO:0000313" key="2">
    <source>
        <dbReference type="Proteomes" id="UP000321926"/>
    </source>
</evidence>
<keyword evidence="2" id="KW-1185">Reference proteome</keyword>
<keyword evidence="1" id="KW-0808">Transferase</keyword>
<comment type="caution">
    <text evidence="1">The sequence shown here is derived from an EMBL/GenBank/DDBJ whole genome shotgun (WGS) entry which is preliminary data.</text>
</comment>
<organism evidence="1 2">
    <name type="scientific">Pontibacter qinzhouensis</name>
    <dbReference type="NCBI Taxonomy" id="2603253"/>
    <lineage>
        <taxon>Bacteria</taxon>
        <taxon>Pseudomonadati</taxon>
        <taxon>Bacteroidota</taxon>
        <taxon>Cytophagia</taxon>
        <taxon>Cytophagales</taxon>
        <taxon>Hymenobacteraceae</taxon>
        <taxon>Pontibacter</taxon>
    </lineage>
</organism>
<name>A0A5C8JEY7_9BACT</name>
<sequence>MELAKLDFQQLRVKHIFFKTKIRALLYGGSYDEVHFSPKGLVNVWFDSVGLVRYGSEPEIQELANIHQRLNFSALTLLRQYKNGMIDQAHDGLKGIDLLSDQFLAILSKAEQRLSATSR</sequence>
<dbReference type="GO" id="GO:0016301">
    <property type="term" value="F:kinase activity"/>
    <property type="evidence" value="ECO:0007669"/>
    <property type="project" value="UniProtKB-KW"/>
</dbReference>
<dbReference type="RefSeq" id="WP_147922897.1">
    <property type="nucleotide sequence ID" value="NZ_VRTY01000069.1"/>
</dbReference>
<gene>
    <name evidence="1" type="ORF">FVR03_16685</name>
</gene>